<sequence length="65" mass="7302">MDLGDIEVKYGTRCVDGGKKEEFVEVTFKTALSENGARRDVAVEMTSEQFKAFTNDLVRLDAELK</sequence>
<dbReference type="AlphaFoldDB" id="A0A8J6E0D4"/>
<evidence type="ECO:0000313" key="1">
    <source>
        <dbReference type="EMBL" id="KAG9394959.1"/>
    </source>
</evidence>
<gene>
    <name evidence="1" type="ORF">J8273_0167</name>
</gene>
<evidence type="ECO:0000313" key="2">
    <source>
        <dbReference type="Proteomes" id="UP000717585"/>
    </source>
</evidence>
<protein>
    <recommendedName>
        <fullName evidence="3">COMM domain-containing protein</fullName>
    </recommendedName>
</protein>
<proteinExistence type="predicted"/>
<comment type="caution">
    <text evidence="1">The sequence shown here is derived from an EMBL/GenBank/DDBJ whole genome shotgun (WGS) entry which is preliminary data.</text>
</comment>
<dbReference type="EMBL" id="JAHDYR010000012">
    <property type="protein sequence ID" value="KAG9394959.1"/>
    <property type="molecule type" value="Genomic_DNA"/>
</dbReference>
<organism evidence="1 2">
    <name type="scientific">Carpediemonas membranifera</name>
    <dbReference type="NCBI Taxonomy" id="201153"/>
    <lineage>
        <taxon>Eukaryota</taxon>
        <taxon>Metamonada</taxon>
        <taxon>Carpediemonas-like organisms</taxon>
        <taxon>Carpediemonas</taxon>
    </lineage>
</organism>
<accession>A0A8J6E0D4</accession>
<keyword evidence="2" id="KW-1185">Reference proteome</keyword>
<dbReference type="Proteomes" id="UP000717585">
    <property type="component" value="Unassembled WGS sequence"/>
</dbReference>
<name>A0A8J6E0D4_9EUKA</name>
<evidence type="ECO:0008006" key="3">
    <source>
        <dbReference type="Google" id="ProtNLM"/>
    </source>
</evidence>
<reference evidence="1" key="1">
    <citation type="submission" date="2021-05" db="EMBL/GenBank/DDBJ databases">
        <title>A free-living protist that lacks canonical eukaryotic 1 DNA replication and segregation systems.</title>
        <authorList>
            <person name="Salas-Leiva D.E."/>
            <person name="Tromer E.C."/>
            <person name="Curtis B.A."/>
            <person name="Jerlstrom-Hultqvist J."/>
            <person name="Kolisko M."/>
            <person name="Yi Z."/>
            <person name="Salas-Leiva J.S."/>
            <person name="Gallot-Lavallee L."/>
            <person name="Kops G.J.P.L."/>
            <person name="Archibald J.M."/>
            <person name="Simpson A.G.B."/>
            <person name="Roger A.J."/>
        </authorList>
    </citation>
    <scope>NUCLEOTIDE SEQUENCE</scope>
    <source>
        <strain evidence="1">BICM</strain>
    </source>
</reference>